<dbReference type="SUPFAM" id="SSF53098">
    <property type="entry name" value="Ribonuclease H-like"/>
    <property type="match status" value="1"/>
</dbReference>
<feature type="binding site" evidence="16">
    <location>
        <position position="15"/>
    </location>
    <ligand>
        <name>Mg(2+)</name>
        <dbReference type="ChEBI" id="CHEBI:18420"/>
        <label>2</label>
    </ligand>
</feature>
<organism evidence="19 20">
    <name type="scientific">Pectobacterium fontis</name>
    <dbReference type="NCBI Taxonomy" id="2558042"/>
    <lineage>
        <taxon>Bacteria</taxon>
        <taxon>Pseudomonadati</taxon>
        <taxon>Pseudomonadota</taxon>
        <taxon>Gammaproteobacteria</taxon>
        <taxon>Enterobacterales</taxon>
        <taxon>Pectobacteriaceae</taxon>
        <taxon>Pectobacterium</taxon>
    </lineage>
</organism>
<evidence type="ECO:0000256" key="12">
    <source>
        <dbReference type="ARBA" id="ARBA00046035"/>
    </source>
</evidence>
<evidence type="ECO:0000313" key="19">
    <source>
        <dbReference type="EMBL" id="KHN56540.1"/>
    </source>
</evidence>
<feature type="domain" description="ExoI C-terminal" evidence="18">
    <location>
        <begin position="358"/>
        <end position="474"/>
    </location>
</feature>
<keyword evidence="11 14" id="KW-0234">DNA repair</keyword>
<dbReference type="InterPro" id="IPR012337">
    <property type="entry name" value="RNaseH-like_sf"/>
</dbReference>
<dbReference type="EMBL" id="JSXC01000001">
    <property type="protein sequence ID" value="KHN56540.1"/>
    <property type="molecule type" value="Genomic_DNA"/>
</dbReference>
<sequence>MAEKTQPTFFIHDYETFGKHPARDRPAQFAGIRTDMDFNIIGEPLVIYCRPSDDYLPEPEAVMITGITPQVALAKGVNEVEFARQIHEAFSVPGTCIMGYNNIRFDDEVSRNLFYRNFYDPYAYSWQNGNSRWDLLDALRACYALRPEGIVWPENADGLPSFRLEHLTKANGIAHEHAHDAMSDVYATIAMAKLFKQAQPKLFDYLFPLRNKNKISALIDIPQMKPLVHISGMFGAARSNTSWVVPLAWHPDNRNAVIMCDLAGDMTPLLELDSDALRERLYTRRDALEADQSTVPLKLVHINKCPVLAPANTLRPEDAERVGIDRQRCLDNLTLLRNNASVREKVVALFADAPAFAAPDDVDLRLYDGFFGDADRMAMKIIQETAPQNLPALDLTFADNRLEPLFFRYRARNFPGTLDDREQQRWLQHRRAVFTPERLQDYLSELNNLYQLHEDDKEKMAQLKALYAYAQKLVG</sequence>
<dbReference type="Gene3D" id="3.30.420.10">
    <property type="entry name" value="Ribonuclease H-like superfamily/Ribonuclease H"/>
    <property type="match status" value="1"/>
</dbReference>
<protein>
    <recommendedName>
        <fullName evidence="3 14">Exodeoxyribonuclease I</fullName>
        <ecNumber evidence="2 14">3.1.11.1</ecNumber>
    </recommendedName>
</protein>
<evidence type="ECO:0000256" key="9">
    <source>
        <dbReference type="ARBA" id="ARBA00022842"/>
    </source>
</evidence>
<dbReference type="Gene3D" id="3.30.1520.20">
    <property type="entry name" value="Exonuclease ExoI, domain 2"/>
    <property type="match status" value="1"/>
</dbReference>
<evidence type="ECO:0000256" key="16">
    <source>
        <dbReference type="PIRSR" id="PIRSR000977-2"/>
    </source>
</evidence>
<dbReference type="AlphaFoldDB" id="A0A7V8L744"/>
<accession>A0A7V8L744</accession>
<dbReference type="Gene3D" id="1.10.287.1240">
    <property type="match status" value="1"/>
</dbReference>
<dbReference type="Proteomes" id="UP000053038">
    <property type="component" value="Unassembled WGS sequence"/>
</dbReference>
<dbReference type="GO" id="GO:0000175">
    <property type="term" value="F:3'-5'-RNA exonuclease activity"/>
    <property type="evidence" value="ECO:0007669"/>
    <property type="project" value="InterPro"/>
</dbReference>
<dbReference type="RefSeq" id="WP_039344546.1">
    <property type="nucleotide sequence ID" value="NZ_JSXC01000001.1"/>
</dbReference>
<name>A0A7V8L744_9GAMM</name>
<feature type="binding site" evidence="15">
    <location>
        <position position="15"/>
    </location>
    <ligand>
        <name>substrate</name>
    </ligand>
</feature>
<feature type="binding site" evidence="15">
    <location>
        <position position="163"/>
    </location>
    <ligand>
        <name>substrate</name>
    </ligand>
</feature>
<dbReference type="GO" id="GO:0046872">
    <property type="term" value="F:metal ion binding"/>
    <property type="evidence" value="ECO:0007669"/>
    <property type="project" value="UniProtKB-KW"/>
</dbReference>
<dbReference type="PIRSF" id="PIRSF000977">
    <property type="entry name" value="Exodeoxyribonuclease_I"/>
    <property type="match status" value="1"/>
</dbReference>
<dbReference type="Pfam" id="PF26016">
    <property type="entry name" value="ExoI_C"/>
    <property type="match status" value="1"/>
</dbReference>
<dbReference type="InterPro" id="IPR013520">
    <property type="entry name" value="Ribonucl_H"/>
</dbReference>
<dbReference type="OrthoDB" id="9763470at2"/>
<dbReference type="GO" id="GO:0008310">
    <property type="term" value="F:single-stranded DNA 3'-5' DNA exonuclease activity"/>
    <property type="evidence" value="ECO:0007669"/>
    <property type="project" value="UniProtKB-EC"/>
</dbReference>
<evidence type="ECO:0000256" key="2">
    <source>
        <dbReference type="ARBA" id="ARBA00012108"/>
    </source>
</evidence>
<reference evidence="19 20" key="1">
    <citation type="submission" date="2014-10" db="EMBL/GenBank/DDBJ databases">
        <title>Genome sequence of Pectobacterium carotovorum M022.</title>
        <authorList>
            <person name="Chan K.-G."/>
            <person name="Tan W.-S."/>
        </authorList>
    </citation>
    <scope>NUCLEOTIDE SEQUENCE [LARGE SCALE GENOMIC DNA]</scope>
    <source>
        <strain evidence="19 20">M022</strain>
    </source>
</reference>
<evidence type="ECO:0000256" key="14">
    <source>
        <dbReference type="PIRNR" id="PIRNR000977"/>
    </source>
</evidence>
<keyword evidence="9 16" id="KW-0460">Magnesium</keyword>
<keyword evidence="7 14" id="KW-0378">Hydrolase</keyword>
<keyword evidence="5 16" id="KW-0479">Metal-binding</keyword>
<dbReference type="PROSITE" id="PS51785">
    <property type="entry name" value="EXOI_C"/>
    <property type="match status" value="1"/>
</dbReference>
<comment type="catalytic activity">
    <reaction evidence="1 14">
        <text>Exonucleolytic cleavage in the 3'- to 5'-direction to yield nucleoside 5'-phosphates.</text>
        <dbReference type="EC" id="3.1.11.1"/>
    </reaction>
</comment>
<evidence type="ECO:0000256" key="13">
    <source>
        <dbReference type="ARBA" id="ARBA00046792"/>
    </source>
</evidence>
<dbReference type="Gene3D" id="1.20.1280.70">
    <property type="entry name" value="Exonuclease ExoI, domain 3"/>
    <property type="match status" value="1"/>
</dbReference>
<evidence type="ECO:0000256" key="8">
    <source>
        <dbReference type="ARBA" id="ARBA00022839"/>
    </source>
</evidence>
<evidence type="ECO:0000256" key="4">
    <source>
        <dbReference type="ARBA" id="ARBA00022722"/>
    </source>
</evidence>
<dbReference type="PANTHER" id="PTHR11046">
    <property type="entry name" value="OLIGORIBONUCLEASE, MITOCHONDRIAL"/>
    <property type="match status" value="1"/>
</dbReference>
<feature type="binding site" evidence="16">
    <location>
        <position position="184"/>
    </location>
    <ligand>
        <name>Mg(2+)</name>
        <dbReference type="ChEBI" id="CHEBI:18420"/>
        <label>2</label>
    </ligand>
</feature>
<keyword evidence="20" id="KW-1185">Reference proteome</keyword>
<evidence type="ECO:0000256" key="5">
    <source>
        <dbReference type="ARBA" id="ARBA00022723"/>
    </source>
</evidence>
<evidence type="ECO:0000313" key="20">
    <source>
        <dbReference type="Proteomes" id="UP000053038"/>
    </source>
</evidence>
<evidence type="ECO:0000259" key="18">
    <source>
        <dbReference type="PROSITE" id="PS51785"/>
    </source>
</evidence>
<dbReference type="InterPro" id="IPR022894">
    <property type="entry name" value="Oligoribonuclease"/>
</dbReference>
<evidence type="ECO:0000256" key="11">
    <source>
        <dbReference type="ARBA" id="ARBA00023204"/>
    </source>
</evidence>
<comment type="caution">
    <text evidence="19">The sequence shown here is derived from an EMBL/GenBank/DDBJ whole genome shotgun (WGS) entry which is preliminary data.</text>
</comment>
<dbReference type="InterPro" id="IPR036397">
    <property type="entry name" value="RNaseH_sf"/>
</dbReference>
<comment type="function">
    <text evidence="12">Degrades single-stranded DNA (ssDNA) in a highly processive manner. Also functions as a DNA deoxyribophosphodiesterase that releases deoxyribose-phosphate moieties following the cleavage of DNA at an apurinic/apyrimidinic (AP) site by either an AP endonuclease or AP lyase.</text>
</comment>
<evidence type="ECO:0000256" key="1">
    <source>
        <dbReference type="ARBA" id="ARBA00000563"/>
    </source>
</evidence>
<comment type="subunit">
    <text evidence="13">Monomer. Interacts with ssb (via C-terminus); this interaction stimulates the exonuclease activity by recruiting the enzyme to its substrate.</text>
</comment>
<dbReference type="Pfam" id="PF08411">
    <property type="entry name" value="ExoI_SH3"/>
    <property type="match status" value="1"/>
</dbReference>
<dbReference type="CDD" id="cd06138">
    <property type="entry name" value="ExoI_N"/>
    <property type="match status" value="1"/>
</dbReference>
<keyword evidence="8 14" id="KW-0269">Exonuclease</keyword>
<dbReference type="GO" id="GO:0006281">
    <property type="term" value="P:DNA repair"/>
    <property type="evidence" value="ECO:0007669"/>
    <property type="project" value="UniProtKB-KW"/>
</dbReference>
<evidence type="ECO:0000256" key="15">
    <source>
        <dbReference type="PIRSR" id="PIRSR000977-1"/>
    </source>
</evidence>
<dbReference type="GO" id="GO:0003677">
    <property type="term" value="F:DNA binding"/>
    <property type="evidence" value="ECO:0007669"/>
    <property type="project" value="UniProtKB-KW"/>
</dbReference>
<proteinExistence type="predicted"/>
<dbReference type="InterPro" id="IPR058561">
    <property type="entry name" value="Exonuc_1_C"/>
</dbReference>
<dbReference type="FunFam" id="3.30.420.10:FF:000033">
    <property type="entry name" value="Exodeoxyribonuclease I"/>
    <property type="match status" value="1"/>
</dbReference>
<dbReference type="EC" id="3.1.11.1" evidence="2 14"/>
<evidence type="ECO:0000259" key="17">
    <source>
        <dbReference type="PROSITE" id="PS51784"/>
    </source>
</evidence>
<dbReference type="InterPro" id="IPR013620">
    <property type="entry name" value="Exonuc_1_SH3"/>
</dbReference>
<feature type="domain" description="ExoI SH3-like" evidence="17">
    <location>
        <begin position="200"/>
        <end position="354"/>
    </location>
</feature>
<dbReference type="Pfam" id="PF00929">
    <property type="entry name" value="RNase_T"/>
    <property type="match status" value="1"/>
</dbReference>
<dbReference type="InterPro" id="IPR023607">
    <property type="entry name" value="Exodeoxyribonuclease_I"/>
</dbReference>
<keyword evidence="10" id="KW-0238">DNA-binding</keyword>
<dbReference type="InterPro" id="IPR034747">
    <property type="entry name" value="EXOI_SH3"/>
</dbReference>
<evidence type="ECO:0000256" key="3">
    <source>
        <dbReference type="ARBA" id="ARBA00019900"/>
    </source>
</evidence>
<gene>
    <name evidence="19" type="primary">sbcB</name>
    <name evidence="19" type="ORF">OI69_00490</name>
</gene>
<dbReference type="PANTHER" id="PTHR11046:SF11">
    <property type="entry name" value="EXODEOXYRIBONUCLEASE I"/>
    <property type="match status" value="1"/>
</dbReference>
<feature type="binding site" evidence="16">
    <location>
        <position position="13"/>
    </location>
    <ligand>
        <name>Mg(2+)</name>
        <dbReference type="ChEBI" id="CHEBI:18420"/>
        <label>1</label>
    </ligand>
</feature>
<keyword evidence="4 14" id="KW-0540">Nuclease</keyword>
<dbReference type="FunFam" id="1.20.1280.70:FF:000001">
    <property type="entry name" value="Exodeoxyribonuclease I"/>
    <property type="match status" value="1"/>
</dbReference>
<dbReference type="FunFam" id="3.30.1520.20:FF:000001">
    <property type="entry name" value="Exodeoxyribonuclease I"/>
    <property type="match status" value="1"/>
</dbReference>
<comment type="cofactor">
    <cofactor evidence="16">
        <name>Mg(2+)</name>
        <dbReference type="ChEBI" id="CHEBI:18420"/>
    </cofactor>
    <text evidence="16">Binds 2 Mg(2+) ions per monomer.</text>
</comment>
<dbReference type="NCBIfam" id="NF008746">
    <property type="entry name" value="PRK11779.1"/>
    <property type="match status" value="1"/>
</dbReference>
<evidence type="ECO:0000256" key="6">
    <source>
        <dbReference type="ARBA" id="ARBA00022763"/>
    </source>
</evidence>
<evidence type="ECO:0000256" key="7">
    <source>
        <dbReference type="ARBA" id="ARBA00022801"/>
    </source>
</evidence>
<dbReference type="PROSITE" id="PS51784">
    <property type="entry name" value="EXOI_SH3"/>
    <property type="match status" value="1"/>
</dbReference>
<keyword evidence="6 14" id="KW-0227">DNA damage</keyword>
<evidence type="ECO:0000256" key="10">
    <source>
        <dbReference type="ARBA" id="ARBA00023125"/>
    </source>
</evidence>
<dbReference type="InterPro" id="IPR038649">
    <property type="entry name" value="EXOI_SH3_sf"/>
</dbReference>